<evidence type="ECO:0000313" key="3">
    <source>
        <dbReference type="Proteomes" id="UP000529637"/>
    </source>
</evidence>
<keyword evidence="1" id="KW-0732">Signal</keyword>
<evidence type="ECO:0000256" key="1">
    <source>
        <dbReference type="SAM" id="SignalP"/>
    </source>
</evidence>
<feature type="signal peptide" evidence="1">
    <location>
        <begin position="1"/>
        <end position="25"/>
    </location>
</feature>
<comment type="caution">
    <text evidence="2">The sequence shown here is derived from an EMBL/GenBank/DDBJ whole genome shotgun (WGS) entry which is preliminary data.</text>
</comment>
<reference evidence="2 3" key="1">
    <citation type="submission" date="2020-06" db="EMBL/GenBank/DDBJ databases">
        <title>Schlegella sp. ID0723 isolated from air conditioner.</title>
        <authorList>
            <person name="Kim D.Y."/>
            <person name="Kim D.-U."/>
        </authorList>
    </citation>
    <scope>NUCLEOTIDE SEQUENCE [LARGE SCALE GENOMIC DNA]</scope>
    <source>
        <strain evidence="2 3">ID0723</strain>
    </source>
</reference>
<organism evidence="2 3">
    <name type="scientific">Piscinibacter koreensis</name>
    <dbReference type="NCBI Taxonomy" id="2742824"/>
    <lineage>
        <taxon>Bacteria</taxon>
        <taxon>Pseudomonadati</taxon>
        <taxon>Pseudomonadota</taxon>
        <taxon>Betaproteobacteria</taxon>
        <taxon>Burkholderiales</taxon>
        <taxon>Sphaerotilaceae</taxon>
        <taxon>Piscinibacter</taxon>
    </lineage>
</organism>
<dbReference type="AlphaFoldDB" id="A0A7Y6TYY4"/>
<feature type="chain" id="PRO_5031418601" evidence="1">
    <location>
        <begin position="26"/>
        <end position="341"/>
    </location>
</feature>
<dbReference type="RefSeq" id="WP_176071404.1">
    <property type="nucleotide sequence ID" value="NZ_JABWMJ010000014.1"/>
</dbReference>
<sequence>MNTLHRLLILLILLPLLVWSSLATAAGMATCTGKFPNPLTDICWSCVLPITIGGATIANFGGQEDSGDNPSNPICSCGVNPTIGLSIGFWEPARHVEATRKPFCLPSLGGLNLDPGIAAPEGARYTRSEGDGDGGSFYQAHFYTNPVLYWLEVVADFPCLERGSFDLAYLTEVDPLWNDDELTLILNPDAVLFANPIAIAACAADCVAATVGFGLNTLFWCAGCQGGIYPLDGQVQYHMGGVRTAALLAQRLTAKMHRELIAWGWHGSRGLCGPYFEPIMDKASYKTNLTYPIPSTDKLDGKCCQPFGRTTVLWGAGKEYPVRGEDFAFMLFRKRNCCVGY</sequence>
<dbReference type="InterPro" id="IPR009649">
    <property type="entry name" value="TraU"/>
</dbReference>
<evidence type="ECO:0000313" key="2">
    <source>
        <dbReference type="EMBL" id="NUZ08541.1"/>
    </source>
</evidence>
<gene>
    <name evidence="2" type="ORF">HQN59_22590</name>
</gene>
<protein>
    <submittedName>
        <fullName evidence="2">TraU family protein</fullName>
    </submittedName>
</protein>
<name>A0A7Y6TYY4_9BURK</name>
<accession>A0A7Y6TYY4</accession>
<dbReference type="Pfam" id="PF06834">
    <property type="entry name" value="TraU"/>
    <property type="match status" value="1"/>
</dbReference>
<dbReference type="EMBL" id="JABWMJ010000014">
    <property type="protein sequence ID" value="NUZ08541.1"/>
    <property type="molecule type" value="Genomic_DNA"/>
</dbReference>
<proteinExistence type="predicted"/>
<keyword evidence="3" id="KW-1185">Reference proteome</keyword>
<dbReference type="Proteomes" id="UP000529637">
    <property type="component" value="Unassembled WGS sequence"/>
</dbReference>